<name>A0A196S718_BLAHN</name>
<reference evidence="4 5" key="1">
    <citation type="submission" date="2016-05" db="EMBL/GenBank/DDBJ databases">
        <title>Nuclear genome of Blastocystis sp. subtype 1 NandII.</title>
        <authorList>
            <person name="Gentekaki E."/>
            <person name="Curtis B."/>
            <person name="Stairs C."/>
            <person name="Eme L."/>
            <person name="Herman E."/>
            <person name="Klimes V."/>
            <person name="Arias M.C."/>
            <person name="Elias M."/>
            <person name="Hilliou F."/>
            <person name="Klute M."/>
            <person name="Malik S.-B."/>
            <person name="Pightling A."/>
            <person name="Rachubinski R."/>
            <person name="Salas D."/>
            <person name="Schlacht A."/>
            <person name="Suga H."/>
            <person name="Archibald J."/>
            <person name="Ball S.G."/>
            <person name="Clark G."/>
            <person name="Dacks J."/>
            <person name="Van Der Giezen M."/>
            <person name="Tsaousis A."/>
            <person name="Roger A."/>
        </authorList>
    </citation>
    <scope>NUCLEOTIDE SEQUENCE [LARGE SCALE GENOMIC DNA]</scope>
    <source>
        <strain evidence="5">ATCC 50177 / NandII</strain>
    </source>
</reference>
<evidence type="ECO:0000256" key="2">
    <source>
        <dbReference type="SAM" id="Phobius"/>
    </source>
</evidence>
<dbReference type="AlphaFoldDB" id="A0A196S718"/>
<dbReference type="Gene3D" id="2.60.40.10">
    <property type="entry name" value="Immunoglobulins"/>
    <property type="match status" value="2"/>
</dbReference>
<keyword evidence="2" id="KW-0472">Membrane</keyword>
<keyword evidence="3" id="KW-0732">Signal</keyword>
<dbReference type="Pfam" id="PF05345">
    <property type="entry name" value="He_PIG"/>
    <property type="match status" value="2"/>
</dbReference>
<sequence length="1115" mass="122142">MNTFLLVLFALSLVSAQECPFPTQVSIRVSKSGTGSGETFKVKNAAGTDVVTYDASKPAQQTVCLPIGLYTVEMEQNAGNIWSDGASANIEALVAGEYIPIARGRMNSTPKDTFTFALNWPIANAAANTNMKYMMGSTIPADWTTVSFSDASWTALTDSNRPSTTEKIVLFRNAFSLTSKAGYHGVEMRVKARWGVIVYLNGAEVYRTHVTAGDLSTATTNVGGSTASYWRSIVVPMSKVQEGNNVLAVAIVNAESAITLDFDMTLRLMAAVKNFPRYWDSTATVGALFDQRRDSRIYVSKTATSQYEVTLTLSNDRAEVFNKYCMVTNWDALRHDPREWKVSGSLDGTTFVELDHQQEIYFEERLTSYCFYMLSNTVAYSYYKLTLIKARTDEANNHYALCQWNLYLEDFSQATVPAFAMEPSTLVGYTDAEFPKAAASSPYYHSFTISPALPAGLTLSPMSGAISGVPTTPVAAATYQLSAVDHLGETKTTSITLSVEVCANDKIAFTLEFVFDSSDGENCAFELKDLSNDQIVASRAKFVNWNTLSIPMCQHATTYGLILKKNDNSGWGSNYVNVKLVDGSVLLKESLAAGAMQKTYNFNPGYAVAPKWTTWSYHIDGSAAPAGWNALATAPADWATAMTAEMPQAQGVTSYYYTKFTLGALGDYAVMDISVNVRGGAVVYLNGEEVRRINMPEGEITSSTLATNLYSADKLITTSEFVQGARVVKGENILAVEMHRREAGTEVNTFSATAILVMDNMYVIKEGTASSFPDKHDNEGVEKVFDNNSNTKFYYNTQSPQGSWWQWTYNDEKRVVANNYGIVVGGDCNIRHPSGWRVLASNDGENWDVLDEQSGVMYTSAYQQKRFDMNNTLAYNQYRLYATEFNQQPFSSDGSMCSWFPGVQLADFYLFTKRLPAVCPAQDGFPAVTSGQTASKPCEDGYTGTISRVCDNEGEWGEEVRNCRAAAPKSIKYDVQSVELTAKKAMEPLTPVIDGMDTTVTVFPMLPEGLSIDSATGVISGTPKEEMEQKRYTINAKNEEGAVYTTLNITVNKAPFNWLLLVIIIVVVVVVIVVVVVVIVTSSKKGKKGSKAMPKSSKSKPATKPAAQPKAAIKV</sequence>
<evidence type="ECO:0000256" key="3">
    <source>
        <dbReference type="SAM" id="SignalP"/>
    </source>
</evidence>
<feature type="region of interest" description="Disordered" evidence="1">
    <location>
        <begin position="1085"/>
        <end position="1115"/>
    </location>
</feature>
<accession>A0A196S718</accession>
<dbReference type="Proteomes" id="UP000078348">
    <property type="component" value="Unassembled WGS sequence"/>
</dbReference>
<feature type="chain" id="PRO_5008274421" evidence="3">
    <location>
        <begin position="17"/>
        <end position="1115"/>
    </location>
</feature>
<organism evidence="4 5">
    <name type="scientific">Blastocystis sp. subtype 1 (strain ATCC 50177 / NandII)</name>
    <dbReference type="NCBI Taxonomy" id="478820"/>
    <lineage>
        <taxon>Eukaryota</taxon>
        <taxon>Sar</taxon>
        <taxon>Stramenopiles</taxon>
        <taxon>Bigyra</taxon>
        <taxon>Opalozoa</taxon>
        <taxon>Opalinata</taxon>
        <taxon>Blastocystidae</taxon>
        <taxon>Blastocystis</taxon>
    </lineage>
</organism>
<feature type="compositionally biased region" description="Low complexity" evidence="1">
    <location>
        <begin position="1091"/>
        <end position="1115"/>
    </location>
</feature>
<dbReference type="SUPFAM" id="SSF49785">
    <property type="entry name" value="Galactose-binding domain-like"/>
    <property type="match status" value="1"/>
</dbReference>
<dbReference type="Gene3D" id="2.60.120.260">
    <property type="entry name" value="Galactose-binding domain-like"/>
    <property type="match status" value="2"/>
</dbReference>
<keyword evidence="2" id="KW-0812">Transmembrane</keyword>
<protein>
    <submittedName>
        <fullName evidence="4">Kelch domain protein</fullName>
    </submittedName>
</protein>
<dbReference type="InterPro" id="IPR013783">
    <property type="entry name" value="Ig-like_fold"/>
</dbReference>
<comment type="caution">
    <text evidence="4">The sequence shown here is derived from an EMBL/GenBank/DDBJ whole genome shotgun (WGS) entry which is preliminary data.</text>
</comment>
<evidence type="ECO:0000313" key="5">
    <source>
        <dbReference type="Proteomes" id="UP000078348"/>
    </source>
</evidence>
<dbReference type="InterPro" id="IPR008979">
    <property type="entry name" value="Galactose-bd-like_sf"/>
</dbReference>
<keyword evidence="5" id="KW-1185">Reference proteome</keyword>
<keyword evidence="2" id="KW-1133">Transmembrane helix</keyword>
<proteinExistence type="predicted"/>
<dbReference type="EMBL" id="LXWW01000508">
    <property type="protein sequence ID" value="OAO12838.1"/>
    <property type="molecule type" value="Genomic_DNA"/>
</dbReference>
<evidence type="ECO:0000256" key="1">
    <source>
        <dbReference type="SAM" id="MobiDB-lite"/>
    </source>
</evidence>
<dbReference type="OrthoDB" id="530609at2759"/>
<gene>
    <name evidence="4" type="ORF">AV274_5488</name>
</gene>
<evidence type="ECO:0000313" key="4">
    <source>
        <dbReference type="EMBL" id="OAO12838.1"/>
    </source>
</evidence>
<feature type="transmembrane region" description="Helical" evidence="2">
    <location>
        <begin position="1058"/>
        <end position="1081"/>
    </location>
</feature>
<feature type="signal peptide" evidence="3">
    <location>
        <begin position="1"/>
        <end position="16"/>
    </location>
</feature>